<gene>
    <name evidence="3" type="ORF">JD844_022146</name>
</gene>
<proteinExistence type="predicted"/>
<feature type="compositionally biased region" description="Basic and acidic residues" evidence="1">
    <location>
        <begin position="181"/>
        <end position="195"/>
    </location>
</feature>
<keyword evidence="2" id="KW-0472">Membrane</keyword>
<comment type="caution">
    <text evidence="3">The sequence shown here is derived from an EMBL/GenBank/DDBJ whole genome shotgun (WGS) entry which is preliminary data.</text>
</comment>
<organism evidence="3 4">
    <name type="scientific">Phrynosoma platyrhinos</name>
    <name type="common">Desert horned lizard</name>
    <dbReference type="NCBI Taxonomy" id="52577"/>
    <lineage>
        <taxon>Eukaryota</taxon>
        <taxon>Metazoa</taxon>
        <taxon>Chordata</taxon>
        <taxon>Craniata</taxon>
        <taxon>Vertebrata</taxon>
        <taxon>Euteleostomi</taxon>
        <taxon>Lepidosauria</taxon>
        <taxon>Squamata</taxon>
        <taxon>Bifurcata</taxon>
        <taxon>Unidentata</taxon>
        <taxon>Episquamata</taxon>
        <taxon>Toxicofera</taxon>
        <taxon>Iguania</taxon>
        <taxon>Phrynosomatidae</taxon>
        <taxon>Phrynosomatinae</taxon>
        <taxon>Phrynosoma</taxon>
    </lineage>
</organism>
<keyword evidence="4" id="KW-1185">Reference proteome</keyword>
<dbReference type="EMBL" id="JAIPUX010003289">
    <property type="protein sequence ID" value="KAH0621113.1"/>
    <property type="molecule type" value="Genomic_DNA"/>
</dbReference>
<keyword evidence="2" id="KW-1133">Transmembrane helix</keyword>
<evidence type="ECO:0000256" key="2">
    <source>
        <dbReference type="SAM" id="Phobius"/>
    </source>
</evidence>
<accession>A0ABQ7SVK7</accession>
<dbReference type="Proteomes" id="UP000826234">
    <property type="component" value="Unassembled WGS sequence"/>
</dbReference>
<sequence length="195" mass="21204">ALLMLIGVIQVAFGVVLFISPCVPRDELGTHFYSAALLIFAGILTLAADKADSLGLVKACLVIYIISAIVVAVINVFYLIDLVYSPQNRDIRCSWSDPLCQMLHQISVSTSLYQKSTFRIRCCTGMRGIVLVLTSLGFFIGISMAAFGCKAVCRRSTDNDDVVISSCLLQVGEHGKGRRARSGDSEMEMDKSRGI</sequence>
<feature type="transmembrane region" description="Helical" evidence="2">
    <location>
        <begin position="128"/>
        <end position="147"/>
    </location>
</feature>
<feature type="transmembrane region" description="Helical" evidence="2">
    <location>
        <begin position="59"/>
        <end position="80"/>
    </location>
</feature>
<protein>
    <submittedName>
        <fullName evidence="3">Uncharacterized protein</fullName>
    </submittedName>
</protein>
<feature type="transmembrane region" description="Helical" evidence="2">
    <location>
        <begin position="28"/>
        <end position="47"/>
    </location>
</feature>
<feature type="region of interest" description="Disordered" evidence="1">
    <location>
        <begin position="176"/>
        <end position="195"/>
    </location>
</feature>
<feature type="non-terminal residue" evidence="3">
    <location>
        <position position="1"/>
    </location>
</feature>
<name>A0ABQ7SVK7_PHRPL</name>
<evidence type="ECO:0000313" key="4">
    <source>
        <dbReference type="Proteomes" id="UP000826234"/>
    </source>
</evidence>
<evidence type="ECO:0000256" key="1">
    <source>
        <dbReference type="SAM" id="MobiDB-lite"/>
    </source>
</evidence>
<keyword evidence="2" id="KW-0812">Transmembrane</keyword>
<reference evidence="3 4" key="1">
    <citation type="journal article" date="2022" name="Gigascience">
        <title>A chromosome-level genome assembly and annotation of the desert horned lizard, Phrynosoma platyrhinos, provides insight into chromosomal rearrangements among reptiles.</title>
        <authorList>
            <person name="Koochekian N."/>
            <person name="Ascanio A."/>
            <person name="Farleigh K."/>
            <person name="Card D.C."/>
            <person name="Schield D.R."/>
            <person name="Castoe T.A."/>
            <person name="Jezkova T."/>
        </authorList>
    </citation>
    <scope>NUCLEOTIDE SEQUENCE [LARGE SCALE GENOMIC DNA]</scope>
    <source>
        <strain evidence="3">NK-2021</strain>
    </source>
</reference>
<evidence type="ECO:0000313" key="3">
    <source>
        <dbReference type="EMBL" id="KAH0621113.1"/>
    </source>
</evidence>